<comment type="caution">
    <text evidence="1">The sequence shown here is derived from an EMBL/GenBank/DDBJ whole genome shotgun (WGS) entry which is preliminary data.</text>
</comment>
<dbReference type="Proteomes" id="UP000789508">
    <property type="component" value="Unassembled WGS sequence"/>
</dbReference>
<dbReference type="EMBL" id="CAJVPS010013904">
    <property type="protein sequence ID" value="CAG8679719.1"/>
    <property type="molecule type" value="Genomic_DNA"/>
</dbReference>
<evidence type="ECO:0000313" key="2">
    <source>
        <dbReference type="Proteomes" id="UP000789508"/>
    </source>
</evidence>
<protein>
    <submittedName>
        <fullName evidence="1">12918_t:CDS:1</fullName>
    </submittedName>
</protein>
<dbReference type="AlphaFoldDB" id="A0A9N9HDL1"/>
<organism evidence="1 2">
    <name type="scientific">Ambispora leptoticha</name>
    <dbReference type="NCBI Taxonomy" id="144679"/>
    <lineage>
        <taxon>Eukaryota</taxon>
        <taxon>Fungi</taxon>
        <taxon>Fungi incertae sedis</taxon>
        <taxon>Mucoromycota</taxon>
        <taxon>Glomeromycotina</taxon>
        <taxon>Glomeromycetes</taxon>
        <taxon>Archaeosporales</taxon>
        <taxon>Ambisporaceae</taxon>
        <taxon>Ambispora</taxon>
    </lineage>
</organism>
<name>A0A9N9HDL1_9GLOM</name>
<sequence length="297" mass="34117">MTPNGVIFVKILVVKGKVTKSTCDLPEIIAKWYVKVKSNKQRRYGEDIWTDVTWLNLNINDKGAFVASVDVLGYNNSEPLTKARSMYGEYRIVKCYLYYYPNSTVGHITKQTTAEEAIRDFGVRYLGQYAEIDKIPAPAMVASIEGVKPFDPFRRHKMYWVPTENDDKKYLRTGSDHLEKHVLYYLYGKINIKPSGEDGVIGHICMYRKYAFRHKLLPNVAIPTELNLFNDSEFEMKRSDKGKRKRSISDSSSVLDRLNRLKVRLDLAEDLYNVNDSSVPSSSIETLNLRGSSEMEV</sequence>
<keyword evidence="2" id="KW-1185">Reference proteome</keyword>
<reference evidence="1" key="1">
    <citation type="submission" date="2021-06" db="EMBL/GenBank/DDBJ databases">
        <authorList>
            <person name="Kallberg Y."/>
            <person name="Tangrot J."/>
            <person name="Rosling A."/>
        </authorList>
    </citation>
    <scope>NUCLEOTIDE SEQUENCE</scope>
    <source>
        <strain evidence="1">FL130A</strain>
    </source>
</reference>
<evidence type="ECO:0000313" key="1">
    <source>
        <dbReference type="EMBL" id="CAG8679719.1"/>
    </source>
</evidence>
<gene>
    <name evidence="1" type="ORF">ALEPTO_LOCUS10822</name>
</gene>
<accession>A0A9N9HDL1</accession>
<proteinExistence type="predicted"/>